<sequence>MIALYIMAVLYILAGVYHFVQPKFYLKMMPPYIPAHKLMVDLSGIAEVVLGVGLLFEPTRHWAAIGVVALLIAVFPANIYMLTEKMAGRKFRKIPIGFLWFRLPLQLALIYWAYLYINSP</sequence>
<reference evidence="2 3" key="1">
    <citation type="submission" date="2007-01" db="EMBL/GenBank/DDBJ databases">
        <authorList>
            <person name="Haygood M."/>
            <person name="Podell S."/>
            <person name="Anderson C."/>
            <person name="Hopkinson B."/>
            <person name="Roe K."/>
            <person name="Barbeau K."/>
            <person name="Gaasterland T."/>
            <person name="Ferriera S."/>
            <person name="Johnson J."/>
            <person name="Kravitz S."/>
            <person name="Beeson K."/>
            <person name="Sutton G."/>
            <person name="Rogers Y.-H."/>
            <person name="Friedman R."/>
            <person name="Frazier M."/>
            <person name="Venter J.C."/>
        </authorList>
    </citation>
    <scope>NUCLEOTIDE SEQUENCE [LARGE SCALE GENOMIC DNA]</scope>
    <source>
        <strain evidence="2 3">ATCC 23134</strain>
    </source>
</reference>
<dbReference type="eggNOG" id="COG4270">
    <property type="taxonomic scope" value="Bacteria"/>
</dbReference>
<gene>
    <name evidence="2" type="ORF">M23134_05050</name>
</gene>
<organism evidence="2 3">
    <name type="scientific">Microscilla marina ATCC 23134</name>
    <dbReference type="NCBI Taxonomy" id="313606"/>
    <lineage>
        <taxon>Bacteria</taxon>
        <taxon>Pseudomonadati</taxon>
        <taxon>Bacteroidota</taxon>
        <taxon>Cytophagia</taxon>
        <taxon>Cytophagales</taxon>
        <taxon>Microscillaceae</taxon>
        <taxon>Microscilla</taxon>
    </lineage>
</organism>
<dbReference type="RefSeq" id="WP_002693232.1">
    <property type="nucleotide sequence ID" value="NZ_AAWS01000002.1"/>
</dbReference>
<dbReference type="EMBL" id="AAWS01000002">
    <property type="protein sequence ID" value="EAY31544.1"/>
    <property type="molecule type" value="Genomic_DNA"/>
</dbReference>
<feature type="transmembrane region" description="Helical" evidence="1">
    <location>
        <begin position="6"/>
        <end position="26"/>
    </location>
</feature>
<proteinExistence type="predicted"/>
<keyword evidence="1" id="KW-1133">Transmembrane helix</keyword>
<evidence type="ECO:0000313" key="2">
    <source>
        <dbReference type="EMBL" id="EAY31544.1"/>
    </source>
</evidence>
<keyword evidence="1" id="KW-0472">Membrane</keyword>
<dbReference type="OrthoDB" id="327939at2"/>
<evidence type="ECO:0000256" key="1">
    <source>
        <dbReference type="SAM" id="Phobius"/>
    </source>
</evidence>
<dbReference type="Proteomes" id="UP000004095">
    <property type="component" value="Unassembled WGS sequence"/>
</dbReference>
<feature type="transmembrane region" description="Helical" evidence="1">
    <location>
        <begin position="62"/>
        <end position="82"/>
    </location>
</feature>
<accession>A1ZD05</accession>
<keyword evidence="3" id="KW-1185">Reference proteome</keyword>
<comment type="caution">
    <text evidence="2">The sequence shown here is derived from an EMBL/GenBank/DDBJ whole genome shotgun (WGS) entry which is preliminary data.</text>
</comment>
<dbReference type="PANTHER" id="PTHR36974:SF1">
    <property type="entry name" value="DOXX FAMILY MEMBRANE PROTEIN"/>
    <property type="match status" value="1"/>
</dbReference>
<dbReference type="PANTHER" id="PTHR36974">
    <property type="entry name" value="MEMBRANE PROTEIN-RELATED"/>
    <property type="match status" value="1"/>
</dbReference>
<name>A1ZD05_MICM2</name>
<keyword evidence="1" id="KW-0812">Transmembrane</keyword>
<dbReference type="AlphaFoldDB" id="A1ZD05"/>
<evidence type="ECO:0000313" key="3">
    <source>
        <dbReference type="Proteomes" id="UP000004095"/>
    </source>
</evidence>
<protein>
    <submittedName>
        <fullName evidence="2">Fjo21</fullName>
    </submittedName>
</protein>
<feature type="transmembrane region" description="Helical" evidence="1">
    <location>
        <begin position="94"/>
        <end position="117"/>
    </location>
</feature>